<evidence type="ECO:0000256" key="4">
    <source>
        <dbReference type="ARBA" id="ARBA00023172"/>
    </source>
</evidence>
<dbReference type="Proteomes" id="UP000266206">
    <property type="component" value="Unassembled WGS sequence"/>
</dbReference>
<dbReference type="Pfam" id="PF02646">
    <property type="entry name" value="RmuC"/>
    <property type="match status" value="1"/>
</dbReference>
<dbReference type="OrthoDB" id="9765111at2"/>
<proteinExistence type="inferred from homology"/>
<evidence type="ECO:0000256" key="1">
    <source>
        <dbReference type="ARBA" id="ARBA00003416"/>
    </source>
</evidence>
<sequence length="487" mass="54705">MTLSPEWIGLLLWVLGLFMGGGAAMVYGRRGLAEARNRSELVRTQYEARISDYESRIQQLDRQLAGYEAELRSLRERLDEARDAVNDKSLELAGAQSRVNDLDRQLTRLQAEHEEKQAAFETLKQSFEQSKEQLKTEFQNLANKVLEEKGRLFTQSSTSSLDAMLKPFREQISAFQQRINQVHDESVKGNASLGTEIKQVLEVGLRMSAEANNLTLALKGDKKTTGTWGEIQLEKTLELAGLVKGDHYEAQPRFKDGEGQNRQPDFVIKLPDEKHMVIDSKVSLVDYDRALSAETEAEQGAALQAHVKAVKQHIDDLSRKDYTNLIGMRSPSFVLMFMPIESAYIEALKNNRDLFNYGYQRNVVMVSHTTLMPILKTVANLWMVARSSAQAQELSDRAGEIYNQVAVVAENLKKLGDTLGTVSNHYNRTVTALAGRQGLYGKVNRFNELSAKANKTLPPIEPHHGDYQVERLALLAAEPDSTPDPEK</sequence>
<dbReference type="InterPro" id="IPR049372">
    <property type="entry name" value="PPP1R21_C"/>
</dbReference>
<dbReference type="AlphaFoldDB" id="A0A3A1YVH6"/>
<dbReference type="RefSeq" id="WP_114419453.1">
    <property type="nucleotide sequence ID" value="NZ_NQYH01000004.1"/>
</dbReference>
<comment type="caution">
    <text evidence="7">The sequence shown here is derived from an EMBL/GenBank/DDBJ whole genome shotgun (WGS) entry which is preliminary data.</text>
</comment>
<evidence type="ECO:0000256" key="3">
    <source>
        <dbReference type="ARBA" id="ARBA00023054"/>
    </source>
</evidence>
<dbReference type="Pfam" id="PF21636">
    <property type="entry name" value="PPP1R21_C"/>
    <property type="match status" value="1"/>
</dbReference>
<evidence type="ECO:0000313" key="7">
    <source>
        <dbReference type="EMBL" id="RIY41289.1"/>
    </source>
</evidence>
<evidence type="ECO:0000256" key="2">
    <source>
        <dbReference type="ARBA" id="ARBA00009840"/>
    </source>
</evidence>
<organism evidence="7 8">
    <name type="scientific">Neopusillimonas maritima</name>
    <dbReference type="NCBI Taxonomy" id="2026239"/>
    <lineage>
        <taxon>Bacteria</taxon>
        <taxon>Pseudomonadati</taxon>
        <taxon>Pseudomonadota</taxon>
        <taxon>Betaproteobacteria</taxon>
        <taxon>Burkholderiales</taxon>
        <taxon>Alcaligenaceae</taxon>
        <taxon>Neopusillimonas</taxon>
    </lineage>
</organism>
<evidence type="ECO:0000259" key="6">
    <source>
        <dbReference type="Pfam" id="PF21636"/>
    </source>
</evidence>
<dbReference type="PANTHER" id="PTHR30563:SF0">
    <property type="entry name" value="DNA RECOMBINATION PROTEIN RMUC"/>
    <property type="match status" value="1"/>
</dbReference>
<dbReference type="Gene3D" id="1.10.287.1490">
    <property type="match status" value="1"/>
</dbReference>
<accession>A0A3A1YVH6</accession>
<gene>
    <name evidence="7" type="ORF">CJP73_07100</name>
</gene>
<protein>
    <submittedName>
        <fullName evidence="7">DNA recombination protein RmuC</fullName>
    </submittedName>
</protein>
<dbReference type="InterPro" id="IPR003798">
    <property type="entry name" value="DNA_recombination_RmuC"/>
</dbReference>
<dbReference type="PANTHER" id="PTHR30563">
    <property type="entry name" value="DNA RECOMBINATION PROTEIN RMUC"/>
    <property type="match status" value="1"/>
</dbReference>
<keyword evidence="4" id="KW-0233">DNA recombination</keyword>
<evidence type="ECO:0000313" key="8">
    <source>
        <dbReference type="Proteomes" id="UP000266206"/>
    </source>
</evidence>
<dbReference type="EMBL" id="NQYH01000004">
    <property type="protein sequence ID" value="RIY41289.1"/>
    <property type="molecule type" value="Genomic_DNA"/>
</dbReference>
<feature type="coiled-coil region" evidence="5">
    <location>
        <begin position="43"/>
        <end position="151"/>
    </location>
</feature>
<evidence type="ECO:0000256" key="5">
    <source>
        <dbReference type="SAM" id="Coils"/>
    </source>
</evidence>
<reference evidence="7 8" key="1">
    <citation type="submission" date="2017-08" db="EMBL/GenBank/DDBJ databases">
        <title>Pusillimonas indicus sp. nov., a member of the family Alcaligenaceae isolated from surface seawater.</title>
        <authorList>
            <person name="Li J."/>
        </authorList>
    </citation>
    <scope>NUCLEOTIDE SEQUENCE [LARGE SCALE GENOMIC DNA]</scope>
    <source>
        <strain evidence="7 8">L52-1-41</strain>
    </source>
</reference>
<comment type="similarity">
    <text evidence="2">Belongs to the RmuC family.</text>
</comment>
<feature type="domain" description="Protein phosphatase 1 regulatory subunit 21 C-terminal" evidence="6">
    <location>
        <begin position="33"/>
        <end position="115"/>
    </location>
</feature>
<keyword evidence="3 5" id="KW-0175">Coiled coil</keyword>
<dbReference type="SUPFAM" id="SSF57997">
    <property type="entry name" value="Tropomyosin"/>
    <property type="match status" value="1"/>
</dbReference>
<comment type="function">
    <text evidence="1">Involved in DNA recombination.</text>
</comment>
<dbReference type="GO" id="GO:0006310">
    <property type="term" value="P:DNA recombination"/>
    <property type="evidence" value="ECO:0007669"/>
    <property type="project" value="UniProtKB-KW"/>
</dbReference>
<name>A0A3A1YVH6_9BURK</name>